<evidence type="ECO:0000259" key="4">
    <source>
        <dbReference type="PROSITE" id="PS51007"/>
    </source>
</evidence>
<evidence type="ECO:0000256" key="3">
    <source>
        <dbReference type="PROSITE-ProRule" id="PRU00433"/>
    </source>
</evidence>
<gene>
    <name evidence="5" type="ORF">LPTSP3_g08520</name>
</gene>
<dbReference type="SUPFAM" id="SSF48695">
    <property type="entry name" value="Multiheme cytochromes"/>
    <property type="match status" value="1"/>
</dbReference>
<keyword evidence="6" id="KW-1185">Reference proteome</keyword>
<dbReference type="RefSeq" id="WP_109020637.1">
    <property type="nucleotide sequence ID" value="NZ_AP025028.1"/>
</dbReference>
<dbReference type="InterPro" id="IPR009056">
    <property type="entry name" value="Cyt_c-like_dom"/>
</dbReference>
<dbReference type="InterPro" id="IPR036280">
    <property type="entry name" value="Multihaem_cyt_sf"/>
</dbReference>
<feature type="domain" description="Cytochrome c" evidence="4">
    <location>
        <begin position="209"/>
        <end position="365"/>
    </location>
</feature>
<sequence>MNRFKIVSIFLSVSVLSAFIVFIGQKLIPNPVPVEQVFPGKVWAKTVTQLPDLQGVGAPRAENCGKCHEEIYKEWKTSTHSQALSDLQFQAELSKTSSPKWICLNCHIPVQNQRENIVLNLNHGDYFQPIEIPNPGFDPIMQKEAITCATCHVRVDGKGASYVIGANGNTSPPHPVKIDAEALRNRCYDCHNETYELNASLVCSFQTGGELKEASKHFSEKTCVNCHLPSVQRSFVIPSLNKPKRNAHKHAFIGGGVPKKFELYKEQIPGGYKPGIALVGWEWKDSDIIVTIQNQNAGHYLPSADPERHLKLELVWFDKDGKEIAKDKIRYGQDWEWSPKARKVADNRLKPKEIRDWKAKIPNAEAVSVTLRVYHVRLTNSTSDYVKKYTTGAPKEYEDKIKELKKHYPHSSLVLESKYSWKTKKVLNTSLPDLFKLNESRRGE</sequence>
<dbReference type="Gene3D" id="1.10.1130.10">
    <property type="entry name" value="Flavocytochrome C3, Chain A"/>
    <property type="match status" value="1"/>
</dbReference>
<dbReference type="Proteomes" id="UP000245263">
    <property type="component" value="Chromosome 1"/>
</dbReference>
<evidence type="ECO:0000313" key="5">
    <source>
        <dbReference type="EMBL" id="BDA77922.1"/>
    </source>
</evidence>
<evidence type="ECO:0000256" key="2">
    <source>
        <dbReference type="ARBA" id="ARBA00023004"/>
    </source>
</evidence>
<keyword evidence="2 3" id="KW-0408">Iron</keyword>
<dbReference type="PROSITE" id="PS51007">
    <property type="entry name" value="CYTC"/>
    <property type="match status" value="1"/>
</dbReference>
<keyword evidence="1 3" id="KW-0479">Metal-binding</keyword>
<name>A0ABM7UH38_9LEPT</name>
<evidence type="ECO:0000313" key="6">
    <source>
        <dbReference type="Proteomes" id="UP000245263"/>
    </source>
</evidence>
<dbReference type="EMBL" id="AP025028">
    <property type="protein sequence ID" value="BDA77922.1"/>
    <property type="molecule type" value="Genomic_DNA"/>
</dbReference>
<keyword evidence="3" id="KW-0349">Heme</keyword>
<accession>A0ABM7UH38</accession>
<proteinExistence type="predicted"/>
<protein>
    <recommendedName>
        <fullName evidence="4">Cytochrome c domain-containing protein</fullName>
    </recommendedName>
</protein>
<organism evidence="5 6">
    <name type="scientific">Leptospira kobayashii</name>
    <dbReference type="NCBI Taxonomy" id="1917830"/>
    <lineage>
        <taxon>Bacteria</taxon>
        <taxon>Pseudomonadati</taxon>
        <taxon>Spirochaetota</taxon>
        <taxon>Spirochaetia</taxon>
        <taxon>Leptospirales</taxon>
        <taxon>Leptospiraceae</taxon>
        <taxon>Leptospira</taxon>
    </lineage>
</organism>
<reference evidence="5 6" key="1">
    <citation type="submission" date="2021-08" db="EMBL/GenBank/DDBJ databases">
        <title>Complete genome sequence of Leptospira kobayashii strain E30.</title>
        <authorList>
            <person name="Nakao R."/>
            <person name="Nakamura S."/>
            <person name="Masuzawa T."/>
            <person name="Koizumi N."/>
        </authorList>
    </citation>
    <scope>NUCLEOTIDE SEQUENCE [LARGE SCALE GENOMIC DNA]</scope>
    <source>
        <strain evidence="5 6">E30</strain>
    </source>
</reference>
<evidence type="ECO:0000256" key="1">
    <source>
        <dbReference type="ARBA" id="ARBA00022723"/>
    </source>
</evidence>
<dbReference type="Pfam" id="PF13435">
    <property type="entry name" value="Cytochrome_C554"/>
    <property type="match status" value="1"/>
</dbReference>
<dbReference type="InterPro" id="IPR023155">
    <property type="entry name" value="Cyt_c-552/4"/>
</dbReference>